<dbReference type="Proteomes" id="UP000095282">
    <property type="component" value="Unplaced"/>
</dbReference>
<dbReference type="eggNOG" id="KOG4297">
    <property type="taxonomic scope" value="Eukaryota"/>
</dbReference>
<name>A0A1I7TSG2_9PELO</name>
<reference evidence="2" key="1">
    <citation type="submission" date="2016-11" db="UniProtKB">
        <authorList>
            <consortium name="WormBaseParasite"/>
        </authorList>
    </citation>
    <scope>IDENTIFICATION</scope>
</reference>
<dbReference type="AlphaFoldDB" id="A0A1I7TSG2"/>
<organism evidence="1 2">
    <name type="scientific">Caenorhabditis tropicalis</name>
    <dbReference type="NCBI Taxonomy" id="1561998"/>
    <lineage>
        <taxon>Eukaryota</taxon>
        <taxon>Metazoa</taxon>
        <taxon>Ecdysozoa</taxon>
        <taxon>Nematoda</taxon>
        <taxon>Chromadorea</taxon>
        <taxon>Rhabditida</taxon>
        <taxon>Rhabditina</taxon>
        <taxon>Rhabditomorpha</taxon>
        <taxon>Rhabditoidea</taxon>
        <taxon>Rhabditidae</taxon>
        <taxon>Peloderinae</taxon>
        <taxon>Caenorhabditis</taxon>
    </lineage>
</organism>
<dbReference type="WBParaSite" id="Csp11.Scaffold629.g11313.t1">
    <property type="protein sequence ID" value="Csp11.Scaffold629.g11313.t1"/>
    <property type="gene ID" value="Csp11.Scaffold629.g11313"/>
</dbReference>
<protein>
    <submittedName>
        <fullName evidence="2">FBA_2 domain-containing protein</fullName>
    </submittedName>
</protein>
<accession>A0A1I7TSG2</accession>
<dbReference type="STRING" id="1561998.A0A1I7TSG2"/>
<keyword evidence="1" id="KW-1185">Reference proteome</keyword>
<evidence type="ECO:0000313" key="2">
    <source>
        <dbReference type="WBParaSite" id="Csp11.Scaffold629.g11313.t1"/>
    </source>
</evidence>
<evidence type="ECO:0000313" key="1">
    <source>
        <dbReference type="Proteomes" id="UP000095282"/>
    </source>
</evidence>
<sequence length="264" mass="30858">MDPESIRKIFSYLFHQRSDNSVVPIVKNEFDFIEILDISSKSEFIINRNISWKFEDHLNGSLISVSNEDGSCREDYIVVQSKIESFRKVVQFYLNLPETKIEDLIILNHPYGLEGCVPLRIRNLRWKLEINSSRYDYTTWFNCLRTHPIERVEIELNGEDYMVLSEDVICSATKLHLKTKSLLPIQAILKFQASELKLNQSLSSDDLFLLFDTWIQRETTGKIILKCSNADLNSIENQLKEEFKNTNFKVSDLETNEFSIEISE</sequence>
<proteinExistence type="predicted"/>